<feature type="region of interest" description="Disordered" evidence="5">
    <location>
        <begin position="347"/>
        <end position="392"/>
    </location>
</feature>
<dbReference type="InterPro" id="IPR029071">
    <property type="entry name" value="Ubiquitin-like_domsf"/>
</dbReference>
<dbReference type="Gene3D" id="3.10.20.90">
    <property type="entry name" value="Phosphatidylinositol 3-kinase Catalytic Subunit, Chain A, domain 1"/>
    <property type="match status" value="1"/>
</dbReference>
<keyword evidence="3" id="KW-1133">Transmembrane helix</keyword>
<dbReference type="InterPro" id="IPR000626">
    <property type="entry name" value="Ubiquitin-like_dom"/>
</dbReference>
<evidence type="ECO:0000313" key="7">
    <source>
        <dbReference type="EMBL" id="KAJ7781383.1"/>
    </source>
</evidence>
<evidence type="ECO:0000256" key="4">
    <source>
        <dbReference type="ARBA" id="ARBA00023136"/>
    </source>
</evidence>
<protein>
    <recommendedName>
        <fullName evidence="6">Ubiquitin-like domain-containing protein</fullName>
    </recommendedName>
</protein>
<reference evidence="7" key="1">
    <citation type="submission" date="2023-03" db="EMBL/GenBank/DDBJ databases">
        <title>Massive genome expansion in bonnet fungi (Mycena s.s.) driven by repeated elements and novel gene families across ecological guilds.</title>
        <authorList>
            <consortium name="Lawrence Berkeley National Laboratory"/>
            <person name="Harder C.B."/>
            <person name="Miyauchi S."/>
            <person name="Viragh M."/>
            <person name="Kuo A."/>
            <person name="Thoen E."/>
            <person name="Andreopoulos B."/>
            <person name="Lu D."/>
            <person name="Skrede I."/>
            <person name="Drula E."/>
            <person name="Henrissat B."/>
            <person name="Morin E."/>
            <person name="Kohler A."/>
            <person name="Barry K."/>
            <person name="LaButti K."/>
            <person name="Morin E."/>
            <person name="Salamov A."/>
            <person name="Lipzen A."/>
            <person name="Mereny Z."/>
            <person name="Hegedus B."/>
            <person name="Baldrian P."/>
            <person name="Stursova M."/>
            <person name="Weitz H."/>
            <person name="Taylor A."/>
            <person name="Grigoriev I.V."/>
            <person name="Nagy L.G."/>
            <person name="Martin F."/>
            <person name="Kauserud H."/>
        </authorList>
    </citation>
    <scope>NUCLEOTIDE SEQUENCE</scope>
    <source>
        <strain evidence="7">CBHHK182m</strain>
    </source>
</reference>
<dbReference type="PANTHER" id="PTHR12943:SF27">
    <property type="entry name" value="HOMOCYSTEINE-INDUCED ENDOPLASMIC RETICULUM PROTEIN, ISOFORM A"/>
    <property type="match status" value="1"/>
</dbReference>
<dbReference type="Proteomes" id="UP001215598">
    <property type="component" value="Unassembled WGS sequence"/>
</dbReference>
<evidence type="ECO:0000313" key="8">
    <source>
        <dbReference type="Proteomes" id="UP001215598"/>
    </source>
</evidence>
<feature type="compositionally biased region" description="Low complexity" evidence="5">
    <location>
        <begin position="347"/>
        <end position="385"/>
    </location>
</feature>
<dbReference type="InterPro" id="IPR039751">
    <property type="entry name" value="HERPUD1/2"/>
</dbReference>
<evidence type="ECO:0000256" key="3">
    <source>
        <dbReference type="ARBA" id="ARBA00022989"/>
    </source>
</evidence>
<sequence>MPLIRVELPAFSRTINVQVPDTCTILELKREIYRVCVGAPRVEGQRIIWRGRSLLDTEKVEELWQSPNEPRIVHLAVHPSAWSATPPDVPQAPLVAPSPIPPASSPFLSTMFPPRTPLPSIFTPANPFAYVVARHQQAFNALEQLKVSPLDSDTLAARYAAVQAIERHGWSWPTVLDDEFPAGTEGNGVKYERSVIEGQTYLRLVESAEQPTAIQLHALNVLAATFPILALPVPAPAQTRVTASQHLPNVPNVNALLQQLGLPAARNGANANLAPNINIAVAQQPELPLRPLLLPLFLLILRTAVLLYFFAPARKPVFGILIVIWMMYEVWRPIREGLQRGWARAAEQGNNPNQPQQQQQQRQRNVPAQPAANGQANAGGQRQGPVPQRPGALAANDIDQQLAAVLDGLANFNIQTEEEAIRRGTPVEEPGFWSKAIAFASLFVTTMHPAVWNRRRAVLRQREGQIRIDANARAAELDENVEDEQMQARIQRRAQLIAQHEQRPRWLRAYMERVVEGGWVDEAD</sequence>
<organism evidence="7 8">
    <name type="scientific">Mycena metata</name>
    <dbReference type="NCBI Taxonomy" id="1033252"/>
    <lineage>
        <taxon>Eukaryota</taxon>
        <taxon>Fungi</taxon>
        <taxon>Dikarya</taxon>
        <taxon>Basidiomycota</taxon>
        <taxon>Agaricomycotina</taxon>
        <taxon>Agaricomycetes</taxon>
        <taxon>Agaricomycetidae</taxon>
        <taxon>Agaricales</taxon>
        <taxon>Marasmiineae</taxon>
        <taxon>Mycenaceae</taxon>
        <taxon>Mycena</taxon>
    </lineage>
</organism>
<accession>A0AAD7NZF6</accession>
<name>A0AAD7NZF6_9AGAR</name>
<dbReference type="EMBL" id="JARKIB010000004">
    <property type="protein sequence ID" value="KAJ7781383.1"/>
    <property type="molecule type" value="Genomic_DNA"/>
</dbReference>
<evidence type="ECO:0000256" key="1">
    <source>
        <dbReference type="ARBA" id="ARBA00004370"/>
    </source>
</evidence>
<dbReference type="GO" id="GO:0016020">
    <property type="term" value="C:membrane"/>
    <property type="evidence" value="ECO:0007669"/>
    <property type="project" value="UniProtKB-SubCell"/>
</dbReference>
<dbReference type="SUPFAM" id="SSF54236">
    <property type="entry name" value="Ubiquitin-like"/>
    <property type="match status" value="1"/>
</dbReference>
<gene>
    <name evidence="7" type="ORF">B0H16DRAFT_1498219</name>
</gene>
<dbReference type="PANTHER" id="PTHR12943">
    <property type="entry name" value="HOMOCYSTEINE-RESPONSIVE ENDOPLASMIC RETICULUM-RESIDENT UNIQUITIN-LIKE DOMAIN HERPUD PROTEIN FAMILY MEMBER"/>
    <property type="match status" value="1"/>
</dbReference>
<evidence type="ECO:0000256" key="2">
    <source>
        <dbReference type="ARBA" id="ARBA00022692"/>
    </source>
</evidence>
<evidence type="ECO:0000256" key="5">
    <source>
        <dbReference type="SAM" id="MobiDB-lite"/>
    </source>
</evidence>
<dbReference type="AlphaFoldDB" id="A0AAD7NZF6"/>
<comment type="subcellular location">
    <subcellularLocation>
        <location evidence="1">Membrane</location>
    </subcellularLocation>
</comment>
<proteinExistence type="predicted"/>
<keyword evidence="4" id="KW-0472">Membrane</keyword>
<keyword evidence="2" id="KW-0812">Transmembrane</keyword>
<keyword evidence="8" id="KW-1185">Reference proteome</keyword>
<dbReference type="PROSITE" id="PS50053">
    <property type="entry name" value="UBIQUITIN_2"/>
    <property type="match status" value="1"/>
</dbReference>
<evidence type="ECO:0000259" key="6">
    <source>
        <dbReference type="PROSITE" id="PS50053"/>
    </source>
</evidence>
<comment type="caution">
    <text evidence="7">The sequence shown here is derived from an EMBL/GenBank/DDBJ whole genome shotgun (WGS) entry which is preliminary data.</text>
</comment>
<dbReference type="GO" id="GO:0030968">
    <property type="term" value="P:endoplasmic reticulum unfolded protein response"/>
    <property type="evidence" value="ECO:0007669"/>
    <property type="project" value="TreeGrafter"/>
</dbReference>
<feature type="domain" description="Ubiquitin-like" evidence="6">
    <location>
        <begin position="4"/>
        <end position="63"/>
    </location>
</feature>